<dbReference type="Proteomes" id="UP000654075">
    <property type="component" value="Unassembled WGS sequence"/>
</dbReference>
<dbReference type="AlphaFoldDB" id="A0A813D4W7"/>
<comment type="caution">
    <text evidence="2">The sequence shown here is derived from an EMBL/GenBank/DDBJ whole genome shotgun (WGS) entry which is preliminary data.</text>
</comment>
<feature type="transmembrane region" description="Helical" evidence="1">
    <location>
        <begin position="25"/>
        <end position="44"/>
    </location>
</feature>
<proteinExistence type="predicted"/>
<dbReference type="EMBL" id="CAJNNV010000122">
    <property type="protein sequence ID" value="CAE8581507.1"/>
    <property type="molecule type" value="Genomic_DNA"/>
</dbReference>
<feature type="transmembrane region" description="Helical" evidence="1">
    <location>
        <begin position="209"/>
        <end position="227"/>
    </location>
</feature>
<organism evidence="2 3">
    <name type="scientific">Polarella glacialis</name>
    <name type="common">Dinoflagellate</name>
    <dbReference type="NCBI Taxonomy" id="89957"/>
    <lineage>
        <taxon>Eukaryota</taxon>
        <taxon>Sar</taxon>
        <taxon>Alveolata</taxon>
        <taxon>Dinophyceae</taxon>
        <taxon>Suessiales</taxon>
        <taxon>Suessiaceae</taxon>
        <taxon>Polarella</taxon>
    </lineage>
</organism>
<protein>
    <submittedName>
        <fullName evidence="2">Uncharacterized protein</fullName>
    </submittedName>
</protein>
<feature type="transmembrane region" description="Helical" evidence="1">
    <location>
        <begin position="258"/>
        <end position="278"/>
    </location>
</feature>
<keyword evidence="1" id="KW-1133">Transmembrane helix</keyword>
<evidence type="ECO:0000256" key="1">
    <source>
        <dbReference type="SAM" id="Phobius"/>
    </source>
</evidence>
<evidence type="ECO:0000313" key="2">
    <source>
        <dbReference type="EMBL" id="CAE8581507.1"/>
    </source>
</evidence>
<accession>A0A813D4W7</accession>
<keyword evidence="3" id="KW-1185">Reference proteome</keyword>
<feature type="transmembrane region" description="Helical" evidence="1">
    <location>
        <begin position="175"/>
        <end position="197"/>
    </location>
</feature>
<name>A0A813D4W7_POLGL</name>
<dbReference type="OrthoDB" id="423951at2759"/>
<feature type="transmembrane region" description="Helical" evidence="1">
    <location>
        <begin position="115"/>
        <end position="135"/>
    </location>
</feature>
<sequence length="297" mass="33924">MANTVHDLARLTIGTDSRCMRLSRLAISLIMVVVLMVLQAFLLISVNKLLCQSAVEHIRNLYSDYEVQMYHNHTVQLWTGFHRGIPGYFDPMQFNKFSAGDRQNLCQLPLSHAKYLSSILFVWTLTCFIELRLIIYQTIQVLFATPTVPSMSQALASTETPHEVEVVGLTLAVKALIGLLVLLPRYICILVLVWLGCRWLTATPCLGDVLLNGLALEFILVLKNLLYESFASKRSRLVVERTKFQPVDKFERATYRSFSGSIFWVVMAVTFVYAYVFYLQQVLPAYRWDIHPVCSSE</sequence>
<evidence type="ECO:0000313" key="3">
    <source>
        <dbReference type="Proteomes" id="UP000654075"/>
    </source>
</evidence>
<gene>
    <name evidence="2" type="ORF">PGLA1383_LOCUS533</name>
</gene>
<reference evidence="2" key="1">
    <citation type="submission" date="2021-02" db="EMBL/GenBank/DDBJ databases">
        <authorList>
            <person name="Dougan E. K."/>
            <person name="Rhodes N."/>
            <person name="Thang M."/>
            <person name="Chan C."/>
        </authorList>
    </citation>
    <scope>NUCLEOTIDE SEQUENCE</scope>
</reference>
<keyword evidence="1" id="KW-0812">Transmembrane</keyword>
<keyword evidence="1" id="KW-0472">Membrane</keyword>